<gene>
    <name evidence="2" type="ORF">LP52_11785</name>
</gene>
<dbReference type="AlphaFoldDB" id="A0A0C2JB45"/>
<accession>A0A0C2JB45</accession>
<reference evidence="3" key="1">
    <citation type="journal article" date="2015" name="Chem. Biol.">
        <title>Structure, bioactivity, and resistance mechanism of streptomonomicin, an unusual lasso Peptide from an understudied halophilic actinomycete.</title>
        <authorList>
            <person name="Metelev M."/>
            <person name="Tietz J.I."/>
            <person name="Melby J.O."/>
            <person name="Blair P.M."/>
            <person name="Zhu L."/>
            <person name="Livnat I."/>
            <person name="Severinov K."/>
            <person name="Mitchell D.A."/>
        </authorList>
    </citation>
    <scope>NUCLEOTIDE SEQUENCE [LARGE SCALE GENOMIC DNA]</scope>
    <source>
        <strain evidence="3">YIM 90003</strain>
    </source>
</reference>
<comment type="caution">
    <text evidence="2">The sequence shown here is derived from an EMBL/GenBank/DDBJ whole genome shotgun (WGS) entry which is preliminary data.</text>
</comment>
<feature type="region of interest" description="Disordered" evidence="1">
    <location>
        <begin position="48"/>
        <end position="90"/>
    </location>
</feature>
<organism evidence="2 3">
    <name type="scientific">Streptomonospora alba</name>
    <dbReference type="NCBI Taxonomy" id="183763"/>
    <lineage>
        <taxon>Bacteria</taxon>
        <taxon>Bacillati</taxon>
        <taxon>Actinomycetota</taxon>
        <taxon>Actinomycetes</taxon>
        <taxon>Streptosporangiales</taxon>
        <taxon>Nocardiopsidaceae</taxon>
        <taxon>Streptomonospora</taxon>
    </lineage>
</organism>
<feature type="region of interest" description="Disordered" evidence="1">
    <location>
        <begin position="17"/>
        <end position="36"/>
    </location>
</feature>
<dbReference type="RefSeq" id="WP_040273252.1">
    <property type="nucleotide sequence ID" value="NZ_JROO01000021.1"/>
</dbReference>
<dbReference type="EMBL" id="JROO01000021">
    <property type="protein sequence ID" value="KIH98631.1"/>
    <property type="molecule type" value="Genomic_DNA"/>
</dbReference>
<sequence>MGTRRNWIERKARQVMGGRLDGMGGGSPVSRTHRPHLKGGAVQARGLGGTFRRTLNRGMSTGSGAGKRHGGGMQRGIRKAETRLRRAIRR</sequence>
<protein>
    <submittedName>
        <fullName evidence="2">Uncharacterized protein</fullName>
    </submittedName>
</protein>
<evidence type="ECO:0000313" key="3">
    <source>
        <dbReference type="Proteomes" id="UP000031675"/>
    </source>
</evidence>
<keyword evidence="3" id="KW-1185">Reference proteome</keyword>
<name>A0A0C2JB45_9ACTN</name>
<evidence type="ECO:0000256" key="1">
    <source>
        <dbReference type="SAM" id="MobiDB-lite"/>
    </source>
</evidence>
<proteinExistence type="predicted"/>
<evidence type="ECO:0000313" key="2">
    <source>
        <dbReference type="EMBL" id="KIH98631.1"/>
    </source>
</evidence>
<dbReference type="Proteomes" id="UP000031675">
    <property type="component" value="Unassembled WGS sequence"/>
</dbReference>